<comment type="caution">
    <text evidence="1">The sequence shown here is derived from an EMBL/GenBank/DDBJ whole genome shotgun (WGS) entry which is preliminary data.</text>
</comment>
<gene>
    <name evidence="1" type="ORF">GQ43DRAFT_439778</name>
</gene>
<protein>
    <submittedName>
        <fullName evidence="1">Uncharacterized protein</fullName>
    </submittedName>
</protein>
<evidence type="ECO:0000313" key="1">
    <source>
        <dbReference type="EMBL" id="KAF2202326.1"/>
    </source>
</evidence>
<name>A0A9P4MTA7_9PLEO</name>
<reference evidence="1" key="1">
    <citation type="journal article" date="2020" name="Stud. Mycol.">
        <title>101 Dothideomycetes genomes: a test case for predicting lifestyles and emergence of pathogens.</title>
        <authorList>
            <person name="Haridas S."/>
            <person name="Albert R."/>
            <person name="Binder M."/>
            <person name="Bloem J."/>
            <person name="Labutti K."/>
            <person name="Salamov A."/>
            <person name="Andreopoulos B."/>
            <person name="Baker S."/>
            <person name="Barry K."/>
            <person name="Bills G."/>
            <person name="Bluhm B."/>
            <person name="Cannon C."/>
            <person name="Castanera R."/>
            <person name="Culley D."/>
            <person name="Daum C."/>
            <person name="Ezra D."/>
            <person name="Gonzalez J."/>
            <person name="Henrissat B."/>
            <person name="Kuo A."/>
            <person name="Liang C."/>
            <person name="Lipzen A."/>
            <person name="Lutzoni F."/>
            <person name="Magnuson J."/>
            <person name="Mondo S."/>
            <person name="Nolan M."/>
            <person name="Ohm R."/>
            <person name="Pangilinan J."/>
            <person name="Park H.-J."/>
            <person name="Ramirez L."/>
            <person name="Alfaro M."/>
            <person name="Sun H."/>
            <person name="Tritt A."/>
            <person name="Yoshinaga Y."/>
            <person name="Zwiers L.-H."/>
            <person name="Turgeon B."/>
            <person name="Goodwin S."/>
            <person name="Spatafora J."/>
            <person name="Crous P."/>
            <person name="Grigoriev I."/>
        </authorList>
    </citation>
    <scope>NUCLEOTIDE SEQUENCE</scope>
    <source>
        <strain evidence="1">ATCC 74209</strain>
    </source>
</reference>
<proteinExistence type="predicted"/>
<organism evidence="1 2">
    <name type="scientific">Delitschia confertaspora ATCC 74209</name>
    <dbReference type="NCBI Taxonomy" id="1513339"/>
    <lineage>
        <taxon>Eukaryota</taxon>
        <taxon>Fungi</taxon>
        <taxon>Dikarya</taxon>
        <taxon>Ascomycota</taxon>
        <taxon>Pezizomycotina</taxon>
        <taxon>Dothideomycetes</taxon>
        <taxon>Pleosporomycetidae</taxon>
        <taxon>Pleosporales</taxon>
        <taxon>Delitschiaceae</taxon>
        <taxon>Delitschia</taxon>
    </lineage>
</organism>
<sequence>MSSKNIKKAKDYYYIPVGYKKKHHASRMKIRSTNSLTIGHRRVLTRSEREILHKIRDPRNFIWPWIEDPDYRFHGNAEYPHASLVGLPAELRRKTVLEVLGPEEVVELEGEKKG</sequence>
<dbReference type="EMBL" id="ML993940">
    <property type="protein sequence ID" value="KAF2202326.1"/>
    <property type="molecule type" value="Genomic_DNA"/>
</dbReference>
<accession>A0A9P4MTA7</accession>
<dbReference type="AlphaFoldDB" id="A0A9P4MTA7"/>
<dbReference type="Proteomes" id="UP000799536">
    <property type="component" value="Unassembled WGS sequence"/>
</dbReference>
<evidence type="ECO:0000313" key="2">
    <source>
        <dbReference type="Proteomes" id="UP000799536"/>
    </source>
</evidence>
<keyword evidence="2" id="KW-1185">Reference proteome</keyword>